<organism evidence="1 2">
    <name type="scientific">Kuraishia capsulata CBS 1993</name>
    <dbReference type="NCBI Taxonomy" id="1382522"/>
    <lineage>
        <taxon>Eukaryota</taxon>
        <taxon>Fungi</taxon>
        <taxon>Dikarya</taxon>
        <taxon>Ascomycota</taxon>
        <taxon>Saccharomycotina</taxon>
        <taxon>Pichiomycetes</taxon>
        <taxon>Pichiales</taxon>
        <taxon>Pichiaceae</taxon>
        <taxon>Kuraishia</taxon>
    </lineage>
</organism>
<dbReference type="AlphaFoldDB" id="W6MPZ8"/>
<protein>
    <submittedName>
        <fullName evidence="1">Uncharacterized protein</fullName>
    </submittedName>
</protein>
<proteinExistence type="predicted"/>
<name>W6MPZ8_9ASCO</name>
<dbReference type="RefSeq" id="XP_022460789.1">
    <property type="nucleotide sequence ID" value="XM_022605904.1"/>
</dbReference>
<dbReference type="HOGENOM" id="CLU_790032_0_0_1"/>
<dbReference type="EMBL" id="HG793130">
    <property type="protein sequence ID" value="CDK28799.1"/>
    <property type="molecule type" value="Genomic_DNA"/>
</dbReference>
<accession>W6MPZ8</accession>
<sequence>MSKLALPLFMRRTKASLSHTEKVSFLDLLSVKDDKLANKPAQSTVNLKRLEHNHFDGITFALNHIRDLHSIENIQSRSDFLIDHKRLTLKGVPIHEAITKARTDETLVRIFDELLLTEKLTRDLLVAILMNPNFQSMPSILKKLKRSTMFLTNWTGADKRCVELAVCHQKSLLGDNVQNAVEKRKSSWISAIQRNELHSPYDRIAWQLLLSHLDVQEIADLVLNFPNHSELLFSAWIYSPRDIELLSYVSESEPLNQTCAIALRLIKYEDIASSPELLQLLADCTKYSFRMSGTIDALRWSEAIRTFTSVLITKLDPQDKRLVSLVDELNEMNSGNTRIYNDLKLFIPSSA</sequence>
<reference evidence="1" key="1">
    <citation type="submission" date="2013-12" db="EMBL/GenBank/DDBJ databases">
        <authorList>
            <person name="Genoscope - CEA"/>
        </authorList>
    </citation>
    <scope>NUCLEOTIDE SEQUENCE</scope>
    <source>
        <strain evidence="1">CBS 1993</strain>
    </source>
</reference>
<gene>
    <name evidence="1" type="ORF">KUCA_T00004784001</name>
</gene>
<evidence type="ECO:0000313" key="2">
    <source>
        <dbReference type="Proteomes" id="UP000019384"/>
    </source>
</evidence>
<dbReference type="GeneID" id="34522177"/>
<reference evidence="1" key="2">
    <citation type="submission" date="2014-02" db="EMBL/GenBank/DDBJ databases">
        <title>Complete DNA sequence of /Kuraishia capsulata/ illustrates novel genomic features among budding yeasts (/Saccharomycotina/).</title>
        <authorList>
            <person name="Morales L."/>
            <person name="Noel B."/>
            <person name="Porcel B."/>
            <person name="Marcet-Houben M."/>
            <person name="Hullo M-F."/>
            <person name="Sacerdot C."/>
            <person name="Tekaia F."/>
            <person name="Leh-Louis V."/>
            <person name="Despons L."/>
            <person name="Khanna V."/>
            <person name="Aury J-M."/>
            <person name="Barbe V."/>
            <person name="Couloux A."/>
            <person name="Labadie K."/>
            <person name="Pelletier E."/>
            <person name="Souciet J-L."/>
            <person name="Boekhout T."/>
            <person name="Gabaldon T."/>
            <person name="Wincker P."/>
            <person name="Dujon B."/>
        </authorList>
    </citation>
    <scope>NUCLEOTIDE SEQUENCE</scope>
    <source>
        <strain evidence="1">CBS 1993</strain>
    </source>
</reference>
<evidence type="ECO:0000313" key="1">
    <source>
        <dbReference type="EMBL" id="CDK28799.1"/>
    </source>
</evidence>
<dbReference type="Proteomes" id="UP000019384">
    <property type="component" value="Unassembled WGS sequence"/>
</dbReference>
<keyword evidence="2" id="KW-1185">Reference proteome</keyword>